<feature type="domain" description="A-factor biosynthesis hotdog" evidence="1">
    <location>
        <begin position="41"/>
        <end position="179"/>
    </location>
</feature>
<dbReference type="Proteomes" id="UP000288351">
    <property type="component" value="Unassembled WGS sequence"/>
</dbReference>
<dbReference type="NCBIfam" id="NF041195">
    <property type="entry name" value="ScbA_BarX_GamBu"/>
    <property type="match status" value="1"/>
</dbReference>
<dbReference type="Pfam" id="PF03756">
    <property type="entry name" value="AfsA"/>
    <property type="match status" value="2"/>
</dbReference>
<evidence type="ECO:0000313" key="2">
    <source>
        <dbReference type="EMBL" id="GCB95755.1"/>
    </source>
</evidence>
<evidence type="ECO:0000259" key="1">
    <source>
        <dbReference type="Pfam" id="PF03756"/>
    </source>
</evidence>
<dbReference type="AlphaFoldDB" id="A0A401RDR1"/>
<evidence type="ECO:0000313" key="3">
    <source>
        <dbReference type="Proteomes" id="UP000288351"/>
    </source>
</evidence>
<sequence>MPFHTSCCTRPFTTLEEKSYACPLAVPVASLPEAASDLGPLVRKRVSDEVLITDWRTVSGTTHHVTAHWPQHHSFYTPRSGRYSSLLLVETVRQALALLSNAAYEVPLEYRLGWDYCSCTLTPAMLDTPPDGHGAEVELTITHALPAARRKGGSVRLEAQITAVRDGQLLGAAHLRYTCHSPAIYERLRGQYADARAATSHAPLPGTPVPPAHVGRSSAKDVVLCPTAAPRRWQLRVDTDHPVLFDHAHDHLPGMVLLEAAGQAAHCLAGPDPTTPVTLRTRFTRYTELDAPCWIEATPLEWPQPDLARTTITGTQNGQVTFTTQVITRR</sequence>
<feature type="domain" description="A-factor biosynthesis hotdog" evidence="1">
    <location>
        <begin position="214"/>
        <end position="299"/>
    </location>
</feature>
<dbReference type="GO" id="GO:0016740">
    <property type="term" value="F:transferase activity"/>
    <property type="evidence" value="ECO:0007669"/>
    <property type="project" value="InterPro"/>
</dbReference>
<reference evidence="2 3" key="1">
    <citation type="journal article" date="2019" name="Microbiol. Resour. Announc.">
        <title>Draft Genome Sequence of the Most Traditional epsilon-Poly-l-Lysine Producer, Streptomyces albulus NBRC14147.</title>
        <authorList>
            <person name="Yamanaka K."/>
            <person name="Hamano Y."/>
        </authorList>
    </citation>
    <scope>NUCLEOTIDE SEQUENCE [LARGE SCALE GENOMIC DNA]</scope>
    <source>
        <strain evidence="2 3">NBRC 14147</strain>
    </source>
</reference>
<dbReference type="EMBL" id="BHXC01000008">
    <property type="protein sequence ID" value="GCB95755.1"/>
    <property type="molecule type" value="Genomic_DNA"/>
</dbReference>
<dbReference type="InterPro" id="IPR005509">
    <property type="entry name" value="AfsA_hotdog_dom"/>
</dbReference>
<comment type="caution">
    <text evidence="2">The sequence shown here is derived from an EMBL/GenBank/DDBJ whole genome shotgun (WGS) entry which is preliminary data.</text>
</comment>
<protein>
    <submittedName>
        <fullName evidence="2">Adhesin</fullName>
    </submittedName>
</protein>
<dbReference type="RefSeq" id="WP_124428250.1">
    <property type="nucleotide sequence ID" value="NZ_BHXC01000008.1"/>
</dbReference>
<name>A0A401RDR1_STRNR</name>
<proteinExistence type="predicted"/>
<organism evidence="2 3">
    <name type="scientific">Streptomyces noursei</name>
    <name type="common">Streptomyces albulus</name>
    <dbReference type="NCBI Taxonomy" id="1971"/>
    <lineage>
        <taxon>Bacteria</taxon>
        <taxon>Bacillati</taxon>
        <taxon>Actinomycetota</taxon>
        <taxon>Actinomycetes</taxon>
        <taxon>Kitasatosporales</taxon>
        <taxon>Streptomycetaceae</taxon>
        <taxon>Streptomyces</taxon>
    </lineage>
</organism>
<gene>
    <name evidence="2" type="ORF">SALB_08562</name>
</gene>
<accession>A0A401RDR1</accession>
<dbReference type="InterPro" id="IPR047757">
    <property type="entry name" value="AfsA-like"/>
</dbReference>